<keyword evidence="3" id="KW-1185">Reference proteome</keyword>
<dbReference type="InterPro" id="IPR016181">
    <property type="entry name" value="Acyl_CoA_acyltransferase"/>
</dbReference>
<organism evidence="2 3">
    <name type="scientific">Peribacillus simplex</name>
    <dbReference type="NCBI Taxonomy" id="1478"/>
    <lineage>
        <taxon>Bacteria</taxon>
        <taxon>Bacillati</taxon>
        <taxon>Bacillota</taxon>
        <taxon>Bacilli</taxon>
        <taxon>Bacillales</taxon>
        <taxon>Bacillaceae</taxon>
        <taxon>Peribacillus</taxon>
    </lineage>
</organism>
<name>A0A109N369_9BACI</name>
<evidence type="ECO:0000313" key="2">
    <source>
        <dbReference type="EMBL" id="KWW22648.1"/>
    </source>
</evidence>
<dbReference type="Pfam" id="PF00583">
    <property type="entry name" value="Acetyltransf_1"/>
    <property type="match status" value="1"/>
</dbReference>
<dbReference type="InterPro" id="IPR000182">
    <property type="entry name" value="GNAT_dom"/>
</dbReference>
<dbReference type="SUPFAM" id="SSF55729">
    <property type="entry name" value="Acyl-CoA N-acyltransferases (Nat)"/>
    <property type="match status" value="1"/>
</dbReference>
<sequence>MGTGLEIRPFREKDLAALNDYCLPLEQAIYTSLPLKVIEDFRRDTYNLPKMIWLNDDLVGCFALYTDKAGNQYTRNENAILLKSFSLDSRHQKKGLAFVALKKLPELIKREHPDKNEIILTVHHTNVPAINLYVKAGFVDKGNRFTGEAGEEWVFHYVLE</sequence>
<comment type="caution">
    <text evidence="2">The sequence shown here is derived from an EMBL/GenBank/DDBJ whole genome shotgun (WGS) entry which is preliminary data.</text>
</comment>
<feature type="domain" description="N-acetyltransferase" evidence="1">
    <location>
        <begin position="5"/>
        <end position="160"/>
    </location>
</feature>
<dbReference type="GO" id="GO:0016747">
    <property type="term" value="F:acyltransferase activity, transferring groups other than amino-acyl groups"/>
    <property type="evidence" value="ECO:0007669"/>
    <property type="project" value="InterPro"/>
</dbReference>
<dbReference type="EMBL" id="LNNH01000002">
    <property type="protein sequence ID" value="KWW22648.1"/>
    <property type="molecule type" value="Genomic_DNA"/>
</dbReference>
<evidence type="ECO:0000313" key="3">
    <source>
        <dbReference type="Proteomes" id="UP000064189"/>
    </source>
</evidence>
<proteinExistence type="predicted"/>
<protein>
    <submittedName>
        <fullName evidence="2">Acetyltransferase</fullName>
    </submittedName>
</protein>
<dbReference type="Proteomes" id="UP000064189">
    <property type="component" value="Unassembled WGS sequence"/>
</dbReference>
<dbReference type="AlphaFoldDB" id="A0A109N369"/>
<dbReference type="PROSITE" id="PS51186">
    <property type="entry name" value="GNAT"/>
    <property type="match status" value="1"/>
</dbReference>
<gene>
    <name evidence="2" type="ORF">AS888_03285</name>
</gene>
<evidence type="ECO:0000259" key="1">
    <source>
        <dbReference type="PROSITE" id="PS51186"/>
    </source>
</evidence>
<keyword evidence="2" id="KW-0808">Transferase</keyword>
<dbReference type="Gene3D" id="3.40.630.30">
    <property type="match status" value="1"/>
</dbReference>
<reference evidence="2 3" key="1">
    <citation type="submission" date="2015-11" db="EMBL/GenBank/DDBJ databases">
        <title>Genome Sequence of Bacillus simplex strain VanAntwerpen2.</title>
        <authorList>
            <person name="Couger M.B."/>
        </authorList>
    </citation>
    <scope>NUCLEOTIDE SEQUENCE [LARGE SCALE GENOMIC DNA]</scope>
    <source>
        <strain evidence="2 3">VanAntwerpen02</strain>
    </source>
</reference>
<accession>A0A109N369</accession>